<dbReference type="Proteomes" id="UP000203564">
    <property type="component" value="Segment"/>
</dbReference>
<keyword evidence="3" id="KW-1185">Reference proteome</keyword>
<proteinExistence type="predicted"/>
<dbReference type="KEGG" id="vg:29126902"/>
<evidence type="ECO:0000256" key="1">
    <source>
        <dbReference type="SAM" id="Phobius"/>
    </source>
</evidence>
<name>A0A0B5KJW9_9VIRU</name>
<accession>A0A0B5KJW9</accession>
<gene>
    <name evidence="2" type="primary">G2</name>
</gene>
<sequence>MFQLLFVLCVVGSVSSNPLIQKIENELGVRLTVSQPLYHRYIGDITTYDVSFSRVISRSLQALQSSVLNLHNTFRDSLGQDLSNLLRSEMLGSMMFMTNYFEPTYRAHISRSKRSLSGMLKSDISRKTQKKLLQDAKIIIDSHKDGNTSSKPRPSEEHFRVEELTSHEQAIAGKNRFSGSLASVYHQLPLPSSFGVPNATHIEWGDSDEDVQDKIEGIERKARKVEDYLRTNNSEIIAVVKDIVKIYFKSGQVLRKVLNFVADLGNFPLNPQHLKALGIDSSPVAILEGVNCYKNFTCMLAVRSLPQIKYKDVPCFRATMVSLPLHYVDFDVYLVFSKTIEEFALCVQDDEVHIPYTFDQSIAVYQPFIVTALRSLLSHDKVKCLNYVLNNEDLPDSCSYIPFQRDDTIVAISDMLVLRTSQSVVCCSHTTDIATLEYFQFPLSIKHSTCNCIGHMIPTTNADFRDIKEFDHGITIHFPQADELIQHQDDPSKDSIIISIIAGCLTSLFITVMSHCIIKQAMMTRITKIIHDQVTNMQLID</sequence>
<dbReference type="RefSeq" id="YP_009302835.1">
    <property type="nucleotide sequence ID" value="NC_031248.1"/>
</dbReference>
<evidence type="ECO:0000313" key="3">
    <source>
        <dbReference type="Proteomes" id="UP000203564"/>
    </source>
</evidence>
<reference evidence="2 3" key="1">
    <citation type="journal article" date="2015" name="Elife">
        <title>Unprecedented genomic diversity of RNA viruses in arthropods reveals the ancestry of negative-sense RNA viruses.</title>
        <authorList>
            <person name="Li C.X."/>
            <person name="Shi M."/>
            <person name="Tian J.H."/>
            <person name="Lin X.D."/>
            <person name="Kang Y.J."/>
            <person name="Chen L.J."/>
            <person name="Qin X.C."/>
            <person name="Xu J."/>
            <person name="Holmes E.C."/>
            <person name="Zhang Y.Z."/>
        </authorList>
    </citation>
    <scope>NUCLEOTIDE SEQUENCE [LARGE SCALE GENOMIC DNA]</scope>
    <source>
        <strain evidence="2 3">RBX9</strain>
    </source>
</reference>
<keyword evidence="1" id="KW-0812">Transmembrane</keyword>
<feature type="transmembrane region" description="Helical" evidence="1">
    <location>
        <begin position="496"/>
        <end position="518"/>
    </location>
</feature>
<keyword evidence="1" id="KW-0472">Membrane</keyword>
<evidence type="ECO:0000313" key="2">
    <source>
        <dbReference type="EMBL" id="AJG39065.1"/>
    </source>
</evidence>
<dbReference type="GeneID" id="29126902"/>
<keyword evidence="1" id="KW-1133">Transmembrane helix</keyword>
<protein>
    <submittedName>
        <fullName evidence="2">Glycoprotein</fullName>
    </submittedName>
</protein>
<organism evidence="2 3">
    <name type="scientific">Wenzhou Crab Virus 3</name>
    <dbReference type="NCBI Taxonomy" id="1608093"/>
    <lineage>
        <taxon>Viruses</taxon>
        <taxon>Riboviria</taxon>
        <taxon>Orthornavirae</taxon>
        <taxon>Negarnaviricota</taxon>
        <taxon>Haploviricotina</taxon>
        <taxon>Monjiviricetes</taxon>
        <taxon>Jingchuvirales</taxon>
        <taxon>Natareviridae</taxon>
        <taxon>Charybdivirus</taxon>
        <taxon>Charybdivirus charybdis</taxon>
    </lineage>
</organism>
<dbReference type="EMBL" id="KM817603">
    <property type="protein sequence ID" value="AJG39065.1"/>
    <property type="molecule type" value="Viral_cRNA"/>
</dbReference>